<evidence type="ECO:0000256" key="11">
    <source>
        <dbReference type="ARBA" id="ARBA00039158"/>
    </source>
</evidence>
<dbReference type="PROSITE" id="PS50862">
    <property type="entry name" value="AA_TRNA_LIGASE_II"/>
    <property type="match status" value="1"/>
</dbReference>
<dbReference type="Gene3D" id="1.10.287.40">
    <property type="entry name" value="Serine-tRNA synthetase, tRNA binding domain"/>
    <property type="match status" value="1"/>
</dbReference>
<evidence type="ECO:0000256" key="5">
    <source>
        <dbReference type="ARBA" id="ARBA00022490"/>
    </source>
</evidence>
<comment type="pathway">
    <text evidence="2">Aminoacyl-tRNA biosynthesis; selenocysteinyl-tRNA(Sec) biosynthesis; L-seryl-tRNA(Sec) from L-serine and tRNA(Sec): step 1/1.</text>
</comment>
<sequence>MLDLKFVRENKELVENLCARRGSPAKISEILELDANRLVMLKKCEILRAERNQLTLGAKGGKPSDSDLERGKELKIELSALEQELGLLERHIKEKLLWLPNLLADDVPEGTGGEDNVEFKKWGSLPEFSFSVKDHQELGENLDIIDLARAAKVAGSRYYYLKGDGALLTWALHFWATKVLVSRGFTPFFTPGVAKENTLFGTGYLPFNDVSMYKIEDENYSLIGTSEQTLIGYHADEVLDLSSGPLKYTAFSPCFRKESGSYGKDTRGIFRVHQFHKVEQVIFCLPQDSPRYYEECLANEEYFLQQLEIPYRVVKACVGDMGFPGYKKYDIEAWFPAQDRYREVTSNTNLTDFQARRLNIRAKIKDDLVYAHTISATGVTDRFIAAILENYQQEDGSITIPKVLRDFVGKDLIAHATTAN</sequence>
<evidence type="ECO:0000256" key="14">
    <source>
        <dbReference type="NCBIfam" id="TIGR00414"/>
    </source>
</evidence>
<evidence type="ECO:0000313" key="18">
    <source>
        <dbReference type="EMBL" id="PIS21145.1"/>
    </source>
</evidence>
<proteinExistence type="inferred from homology"/>
<feature type="domain" description="Aminoacyl-transfer RNA synthetases class-II family profile" evidence="17">
    <location>
        <begin position="134"/>
        <end position="401"/>
    </location>
</feature>
<feature type="binding site" evidence="16">
    <location>
        <begin position="343"/>
        <end position="346"/>
    </location>
    <ligand>
        <name>ATP</name>
        <dbReference type="ChEBI" id="CHEBI:30616"/>
    </ligand>
</feature>
<dbReference type="Pfam" id="PF00587">
    <property type="entry name" value="tRNA-synt_2b"/>
    <property type="match status" value="1"/>
</dbReference>
<dbReference type="InterPro" id="IPR033729">
    <property type="entry name" value="SerRS_core"/>
</dbReference>
<dbReference type="InterPro" id="IPR002314">
    <property type="entry name" value="aa-tRNA-synt_IIb"/>
</dbReference>
<comment type="catalytic activity">
    <reaction evidence="13">
        <text>tRNA(Ser) + L-serine + ATP = L-seryl-tRNA(Ser) + AMP + diphosphate + H(+)</text>
        <dbReference type="Rhea" id="RHEA:12292"/>
        <dbReference type="Rhea" id="RHEA-COMP:9669"/>
        <dbReference type="Rhea" id="RHEA-COMP:9703"/>
        <dbReference type="ChEBI" id="CHEBI:15378"/>
        <dbReference type="ChEBI" id="CHEBI:30616"/>
        <dbReference type="ChEBI" id="CHEBI:33019"/>
        <dbReference type="ChEBI" id="CHEBI:33384"/>
        <dbReference type="ChEBI" id="CHEBI:78442"/>
        <dbReference type="ChEBI" id="CHEBI:78533"/>
        <dbReference type="ChEBI" id="CHEBI:456215"/>
        <dbReference type="EC" id="6.1.1.11"/>
    </reaction>
</comment>
<keyword evidence="6 18" id="KW-0436">Ligase</keyword>
<evidence type="ECO:0000256" key="15">
    <source>
        <dbReference type="PIRSR" id="PIRSR001529-1"/>
    </source>
</evidence>
<evidence type="ECO:0000256" key="3">
    <source>
        <dbReference type="ARBA" id="ARBA00010728"/>
    </source>
</evidence>
<evidence type="ECO:0000256" key="4">
    <source>
        <dbReference type="ARBA" id="ARBA00012840"/>
    </source>
</evidence>
<comment type="caution">
    <text evidence="18">The sequence shown here is derived from an EMBL/GenBank/DDBJ whole genome shotgun (WGS) entry which is preliminary data.</text>
</comment>
<dbReference type="GO" id="GO:0005524">
    <property type="term" value="F:ATP binding"/>
    <property type="evidence" value="ECO:0007669"/>
    <property type="project" value="UniProtKB-KW"/>
</dbReference>
<evidence type="ECO:0000256" key="16">
    <source>
        <dbReference type="PIRSR" id="PIRSR001529-2"/>
    </source>
</evidence>
<dbReference type="EMBL" id="PEYW01000002">
    <property type="protein sequence ID" value="PIS21145.1"/>
    <property type="molecule type" value="Genomic_DNA"/>
</dbReference>
<protein>
    <recommendedName>
        <fullName evidence="11 14">Serine--tRNA ligase</fullName>
        <ecNumber evidence="4 14">6.1.1.11</ecNumber>
    </recommendedName>
</protein>
<evidence type="ECO:0000256" key="12">
    <source>
        <dbReference type="ARBA" id="ARBA00047929"/>
    </source>
</evidence>
<feature type="binding site" evidence="16">
    <location>
        <begin position="272"/>
        <end position="275"/>
    </location>
    <ligand>
        <name>ATP</name>
        <dbReference type="ChEBI" id="CHEBI:30616"/>
    </ligand>
</feature>
<feature type="binding site" evidence="15">
    <location>
        <position position="225"/>
    </location>
    <ligand>
        <name>L-serine</name>
        <dbReference type="ChEBI" id="CHEBI:33384"/>
    </ligand>
</feature>
<name>A0A2H0X8I4_UNCKA</name>
<evidence type="ECO:0000256" key="13">
    <source>
        <dbReference type="ARBA" id="ARBA00048823"/>
    </source>
</evidence>
<dbReference type="PANTHER" id="PTHR43697:SF1">
    <property type="entry name" value="SERINE--TRNA LIGASE"/>
    <property type="match status" value="1"/>
</dbReference>
<evidence type="ECO:0000256" key="1">
    <source>
        <dbReference type="ARBA" id="ARBA00004496"/>
    </source>
</evidence>
<dbReference type="NCBIfam" id="TIGR00414">
    <property type="entry name" value="serS"/>
    <property type="match status" value="1"/>
</dbReference>
<keyword evidence="5" id="KW-0963">Cytoplasm</keyword>
<dbReference type="InterPro" id="IPR042103">
    <property type="entry name" value="SerRS_1_N_sf"/>
</dbReference>
<dbReference type="EC" id="6.1.1.11" evidence="4 14"/>
<dbReference type="Proteomes" id="UP000231414">
    <property type="component" value="Unassembled WGS sequence"/>
</dbReference>
<dbReference type="GO" id="GO:0005737">
    <property type="term" value="C:cytoplasm"/>
    <property type="evidence" value="ECO:0007669"/>
    <property type="project" value="UniProtKB-SubCell"/>
</dbReference>
<dbReference type="GO" id="GO:0006434">
    <property type="term" value="P:seryl-tRNA aminoacylation"/>
    <property type="evidence" value="ECO:0007669"/>
    <property type="project" value="UniProtKB-UniRule"/>
</dbReference>
<dbReference type="InterPro" id="IPR002317">
    <property type="entry name" value="Ser-tRNA-ligase_type_1"/>
</dbReference>
<evidence type="ECO:0000313" key="19">
    <source>
        <dbReference type="Proteomes" id="UP000231414"/>
    </source>
</evidence>
<feature type="site" description="Important for serine binding" evidence="15">
    <location>
        <position position="377"/>
    </location>
</feature>
<keyword evidence="9" id="KW-0648">Protein biosynthesis</keyword>
<dbReference type="PRINTS" id="PR00981">
    <property type="entry name" value="TRNASYNTHSER"/>
</dbReference>
<evidence type="ECO:0000256" key="2">
    <source>
        <dbReference type="ARBA" id="ARBA00005045"/>
    </source>
</evidence>
<dbReference type="Pfam" id="PF02403">
    <property type="entry name" value="Seryl_tRNA_N"/>
    <property type="match status" value="1"/>
</dbReference>
<dbReference type="CDD" id="cd00770">
    <property type="entry name" value="SerRS_core"/>
    <property type="match status" value="1"/>
</dbReference>
<dbReference type="PIRSF" id="PIRSF001529">
    <property type="entry name" value="Ser-tRNA-synth_IIa"/>
    <property type="match status" value="1"/>
</dbReference>
<accession>A0A2H0X8I4</accession>
<dbReference type="PANTHER" id="PTHR43697">
    <property type="entry name" value="SERYL-TRNA SYNTHETASE"/>
    <property type="match status" value="1"/>
</dbReference>
<evidence type="ECO:0000256" key="8">
    <source>
        <dbReference type="ARBA" id="ARBA00022840"/>
    </source>
</evidence>
<dbReference type="GO" id="GO:0004828">
    <property type="term" value="F:serine-tRNA ligase activity"/>
    <property type="evidence" value="ECO:0007669"/>
    <property type="project" value="UniProtKB-UniRule"/>
</dbReference>
<evidence type="ECO:0000256" key="7">
    <source>
        <dbReference type="ARBA" id="ARBA00022741"/>
    </source>
</evidence>
<keyword evidence="10" id="KW-0030">Aminoacyl-tRNA synthetase</keyword>
<dbReference type="AlphaFoldDB" id="A0A2H0X8I4"/>
<evidence type="ECO:0000259" key="17">
    <source>
        <dbReference type="PROSITE" id="PS50862"/>
    </source>
</evidence>
<dbReference type="SUPFAM" id="SSF46589">
    <property type="entry name" value="tRNA-binding arm"/>
    <property type="match status" value="1"/>
</dbReference>
<organism evidence="18 19">
    <name type="scientific">candidate division WWE3 bacterium CG08_land_8_20_14_0_20_43_13</name>
    <dbReference type="NCBI Taxonomy" id="1975087"/>
    <lineage>
        <taxon>Bacteria</taxon>
        <taxon>Katanobacteria</taxon>
    </lineage>
</organism>
<feature type="binding site" evidence="16">
    <location>
        <begin position="256"/>
        <end position="258"/>
    </location>
    <ligand>
        <name>ATP</name>
        <dbReference type="ChEBI" id="CHEBI:30616"/>
    </ligand>
</feature>
<keyword evidence="7" id="KW-0547">Nucleotide-binding</keyword>
<dbReference type="SUPFAM" id="SSF55681">
    <property type="entry name" value="Class II aaRS and biotin synthetases"/>
    <property type="match status" value="1"/>
</dbReference>
<dbReference type="InterPro" id="IPR015866">
    <property type="entry name" value="Ser-tRNA-synth_1_N"/>
</dbReference>
<keyword evidence="8 16" id="KW-0067">ATP-binding</keyword>
<comment type="subcellular location">
    <subcellularLocation>
        <location evidence="1">Cytoplasm</location>
    </subcellularLocation>
</comment>
<feature type="binding site" evidence="15">
    <location>
        <position position="279"/>
    </location>
    <ligand>
        <name>L-serine</name>
        <dbReference type="ChEBI" id="CHEBI:33384"/>
    </ligand>
</feature>
<evidence type="ECO:0000256" key="9">
    <source>
        <dbReference type="ARBA" id="ARBA00022917"/>
    </source>
</evidence>
<dbReference type="InterPro" id="IPR045864">
    <property type="entry name" value="aa-tRNA-synth_II/BPL/LPL"/>
</dbReference>
<reference evidence="19" key="1">
    <citation type="submission" date="2017-09" db="EMBL/GenBank/DDBJ databases">
        <title>Depth-based differentiation of microbial function through sediment-hosted aquifers and enrichment of novel symbionts in the deep terrestrial subsurface.</title>
        <authorList>
            <person name="Probst A.J."/>
            <person name="Ladd B."/>
            <person name="Jarett J.K."/>
            <person name="Geller-Mcgrath D.E."/>
            <person name="Sieber C.M.K."/>
            <person name="Emerson J.B."/>
            <person name="Anantharaman K."/>
            <person name="Thomas B.C."/>
            <person name="Malmstrom R."/>
            <person name="Stieglmeier M."/>
            <person name="Klingl A."/>
            <person name="Woyke T."/>
            <person name="Ryan C.M."/>
            <person name="Banfield J.F."/>
        </authorList>
    </citation>
    <scope>NUCLEOTIDE SEQUENCE [LARGE SCALE GENOMIC DNA]</scope>
</reference>
<gene>
    <name evidence="18" type="ORF">COT52_00140</name>
</gene>
<evidence type="ECO:0000256" key="6">
    <source>
        <dbReference type="ARBA" id="ARBA00022598"/>
    </source>
</evidence>
<dbReference type="InterPro" id="IPR006195">
    <property type="entry name" value="aa-tRNA-synth_II"/>
</dbReference>
<evidence type="ECO:0000256" key="10">
    <source>
        <dbReference type="ARBA" id="ARBA00023146"/>
    </source>
</evidence>
<comment type="catalytic activity">
    <reaction evidence="12">
        <text>tRNA(Sec) + L-serine + ATP = L-seryl-tRNA(Sec) + AMP + diphosphate + H(+)</text>
        <dbReference type="Rhea" id="RHEA:42580"/>
        <dbReference type="Rhea" id="RHEA-COMP:9742"/>
        <dbReference type="Rhea" id="RHEA-COMP:10128"/>
        <dbReference type="ChEBI" id="CHEBI:15378"/>
        <dbReference type="ChEBI" id="CHEBI:30616"/>
        <dbReference type="ChEBI" id="CHEBI:33019"/>
        <dbReference type="ChEBI" id="CHEBI:33384"/>
        <dbReference type="ChEBI" id="CHEBI:78442"/>
        <dbReference type="ChEBI" id="CHEBI:78533"/>
        <dbReference type="ChEBI" id="CHEBI:456215"/>
        <dbReference type="EC" id="6.1.1.11"/>
    </reaction>
</comment>
<dbReference type="Gene3D" id="3.30.930.10">
    <property type="entry name" value="Bira Bifunctional Protein, Domain 2"/>
    <property type="match status" value="1"/>
</dbReference>
<dbReference type="InterPro" id="IPR010978">
    <property type="entry name" value="tRNA-bd_arm"/>
</dbReference>
<comment type="similarity">
    <text evidence="3">Belongs to the class-II aminoacyl-tRNA synthetase family. Type-1 seryl-tRNA synthetase subfamily.</text>
</comment>
<feature type="binding site" evidence="15">
    <location>
        <position position="256"/>
    </location>
    <ligand>
        <name>L-serine</name>
        <dbReference type="ChEBI" id="CHEBI:33384"/>
    </ligand>
</feature>